<dbReference type="NCBIfam" id="TIGR02611">
    <property type="entry name" value="TIGR02611 family protein"/>
    <property type="match status" value="1"/>
</dbReference>
<keyword evidence="1" id="KW-0812">Transmembrane</keyword>
<reference evidence="2 3" key="1">
    <citation type="submission" date="2017-12" db="EMBL/GenBank/DDBJ databases">
        <title>Sequencing the genomes of 1000 Actinobacteria strains.</title>
        <authorList>
            <person name="Klenk H.-P."/>
        </authorList>
    </citation>
    <scope>NUCLEOTIDE SEQUENCE [LARGE SCALE GENOMIC DNA]</scope>
    <source>
        <strain evidence="2 3">DSM 12806</strain>
    </source>
</reference>
<evidence type="ECO:0000256" key="1">
    <source>
        <dbReference type="SAM" id="Phobius"/>
    </source>
</evidence>
<accession>A0A2N3YF24</accession>
<comment type="caution">
    <text evidence="2">The sequence shown here is derived from an EMBL/GenBank/DDBJ whole genome shotgun (WGS) entry which is preliminary data.</text>
</comment>
<protein>
    <submittedName>
        <fullName evidence="2">Uncharacterized protein (TIGR02611 family)</fullName>
    </submittedName>
</protein>
<feature type="transmembrane region" description="Helical" evidence="1">
    <location>
        <begin position="61"/>
        <end position="83"/>
    </location>
</feature>
<keyword evidence="3" id="KW-1185">Reference proteome</keyword>
<feature type="transmembrane region" description="Helical" evidence="1">
    <location>
        <begin position="104"/>
        <end position="124"/>
    </location>
</feature>
<sequence>MTGGEPKRPFFRPPHDEDEWEWRHRLRANAGTRLGLRLVVAVVGLVLVLGGFALVPLPGPGWLIVILGLAVWASEIEPASDLLEWVKRQVRRWERWVKAQSRGVQALVVLVTFAFVAGVLWLTFRLTGLPGFLPDGLTRWLEANLAL</sequence>
<dbReference type="Pfam" id="PF09656">
    <property type="entry name" value="PGPGW"/>
    <property type="match status" value="1"/>
</dbReference>
<dbReference type="Proteomes" id="UP000233781">
    <property type="component" value="Unassembled WGS sequence"/>
</dbReference>
<keyword evidence="1" id="KW-0472">Membrane</keyword>
<name>A0A2N3YF24_9MICO</name>
<organism evidence="2 3">
    <name type="scientific">Phycicoccus duodecadis</name>
    <dbReference type="NCBI Taxonomy" id="173053"/>
    <lineage>
        <taxon>Bacteria</taxon>
        <taxon>Bacillati</taxon>
        <taxon>Actinomycetota</taxon>
        <taxon>Actinomycetes</taxon>
        <taxon>Micrococcales</taxon>
        <taxon>Intrasporangiaceae</taxon>
        <taxon>Phycicoccus</taxon>
    </lineage>
</organism>
<evidence type="ECO:0000313" key="3">
    <source>
        <dbReference type="Proteomes" id="UP000233781"/>
    </source>
</evidence>
<dbReference type="InterPro" id="IPR019099">
    <property type="entry name" value="Uncharacterised_PGPGW_TM"/>
</dbReference>
<dbReference type="AlphaFoldDB" id="A0A2N3YF24"/>
<dbReference type="OrthoDB" id="3295542at2"/>
<gene>
    <name evidence="2" type="ORF">ATL31_0255</name>
</gene>
<dbReference type="EMBL" id="PJNE01000001">
    <property type="protein sequence ID" value="PKW25464.1"/>
    <property type="molecule type" value="Genomic_DNA"/>
</dbReference>
<dbReference type="RefSeq" id="WP_158239767.1">
    <property type="nucleotide sequence ID" value="NZ_PJNE01000001.1"/>
</dbReference>
<keyword evidence="1" id="KW-1133">Transmembrane helix</keyword>
<feature type="transmembrane region" description="Helical" evidence="1">
    <location>
        <begin position="34"/>
        <end position="55"/>
    </location>
</feature>
<evidence type="ECO:0000313" key="2">
    <source>
        <dbReference type="EMBL" id="PKW25464.1"/>
    </source>
</evidence>
<proteinExistence type="predicted"/>
<dbReference type="InterPro" id="IPR013434">
    <property type="entry name" value="CHP02611"/>
</dbReference>